<dbReference type="InterPro" id="IPR021257">
    <property type="entry name" value="DUF2809"/>
</dbReference>
<dbReference type="RefSeq" id="WP_194509270.1">
    <property type="nucleotide sequence ID" value="NZ_JADILU010000007.1"/>
</dbReference>
<name>A0ABW5ZTT4_9FLAO</name>
<reference evidence="3" key="1">
    <citation type="journal article" date="2019" name="Int. J. Syst. Evol. Microbiol.">
        <title>The Global Catalogue of Microorganisms (GCM) 10K type strain sequencing project: providing services to taxonomists for standard genome sequencing and annotation.</title>
        <authorList>
            <consortium name="The Broad Institute Genomics Platform"/>
            <consortium name="The Broad Institute Genome Sequencing Center for Infectious Disease"/>
            <person name="Wu L."/>
            <person name="Ma J."/>
        </authorList>
    </citation>
    <scope>NUCLEOTIDE SEQUENCE [LARGE SCALE GENOMIC DNA]</scope>
    <source>
        <strain evidence="3">KCTC 32514</strain>
    </source>
</reference>
<dbReference type="Pfam" id="PF10990">
    <property type="entry name" value="DUF2809"/>
    <property type="match status" value="1"/>
</dbReference>
<protein>
    <submittedName>
        <fullName evidence="2">DUF2809 domain-containing protein</fullName>
    </submittedName>
</protein>
<organism evidence="2 3">
    <name type="scientific">Psychroserpens luteus</name>
    <dbReference type="NCBI Taxonomy" id="1434066"/>
    <lineage>
        <taxon>Bacteria</taxon>
        <taxon>Pseudomonadati</taxon>
        <taxon>Bacteroidota</taxon>
        <taxon>Flavobacteriia</taxon>
        <taxon>Flavobacteriales</taxon>
        <taxon>Flavobacteriaceae</taxon>
        <taxon>Psychroserpens</taxon>
    </lineage>
</organism>
<keyword evidence="1" id="KW-0812">Transmembrane</keyword>
<dbReference type="EMBL" id="JBHUOS010000008">
    <property type="protein sequence ID" value="MFD2915845.1"/>
    <property type="molecule type" value="Genomic_DNA"/>
</dbReference>
<comment type="caution">
    <text evidence="2">The sequence shown here is derived from an EMBL/GenBank/DDBJ whole genome shotgun (WGS) entry which is preliminary data.</text>
</comment>
<evidence type="ECO:0000256" key="1">
    <source>
        <dbReference type="SAM" id="Phobius"/>
    </source>
</evidence>
<keyword evidence="3" id="KW-1185">Reference proteome</keyword>
<accession>A0ABW5ZTT4</accession>
<keyword evidence="1" id="KW-0472">Membrane</keyword>
<proteinExistence type="predicted"/>
<sequence length="127" mass="14520">MTIKFNKPFFASSLLLFSTEICIAAFLTKGFIRHTFGDYLVVILMYCAIRSFIKTKPIYIALIVLIISFSIEFLQLYNLLDYLNLRDNKLAVIVLGSTFETSDLIAYSLGIITIFLIDIKTNSSWKL</sequence>
<evidence type="ECO:0000313" key="2">
    <source>
        <dbReference type="EMBL" id="MFD2915845.1"/>
    </source>
</evidence>
<feature type="transmembrane region" description="Helical" evidence="1">
    <location>
        <begin position="34"/>
        <end position="53"/>
    </location>
</feature>
<evidence type="ECO:0000313" key="3">
    <source>
        <dbReference type="Proteomes" id="UP001597548"/>
    </source>
</evidence>
<feature type="transmembrane region" description="Helical" evidence="1">
    <location>
        <begin position="90"/>
        <end position="117"/>
    </location>
</feature>
<dbReference type="Proteomes" id="UP001597548">
    <property type="component" value="Unassembled WGS sequence"/>
</dbReference>
<feature type="transmembrane region" description="Helical" evidence="1">
    <location>
        <begin position="58"/>
        <end position="78"/>
    </location>
</feature>
<keyword evidence="1" id="KW-1133">Transmembrane helix</keyword>
<gene>
    <name evidence="2" type="ORF">ACFS29_09360</name>
</gene>